<dbReference type="GO" id="GO:0005737">
    <property type="term" value="C:cytoplasm"/>
    <property type="evidence" value="ECO:0007669"/>
    <property type="project" value="TreeGrafter"/>
</dbReference>
<dbReference type="Proteomes" id="UP000192220">
    <property type="component" value="Unplaced"/>
</dbReference>
<feature type="region of interest" description="Disordered" evidence="3">
    <location>
        <begin position="2663"/>
        <end position="2838"/>
    </location>
</feature>
<feature type="compositionally biased region" description="Basic and acidic residues" evidence="3">
    <location>
        <begin position="2821"/>
        <end position="2837"/>
    </location>
</feature>
<dbReference type="CTD" id="57716"/>
<dbReference type="GeneID" id="106522786"/>
<keyword evidence="2" id="KW-0539">Nucleus</keyword>
<dbReference type="SUPFAM" id="SSF50156">
    <property type="entry name" value="PDZ domain-like"/>
    <property type="match status" value="1"/>
</dbReference>
<feature type="region of interest" description="Disordered" evidence="3">
    <location>
        <begin position="268"/>
        <end position="312"/>
    </location>
</feature>
<feature type="compositionally biased region" description="Polar residues" evidence="3">
    <location>
        <begin position="2854"/>
        <end position="2866"/>
    </location>
</feature>
<feature type="compositionally biased region" description="Basic and acidic residues" evidence="3">
    <location>
        <begin position="2703"/>
        <end position="2728"/>
    </location>
</feature>
<feature type="region of interest" description="Disordered" evidence="3">
    <location>
        <begin position="2924"/>
        <end position="2945"/>
    </location>
</feature>
<dbReference type="KEGG" id="alim:106522786"/>
<dbReference type="PANTHER" id="PTHR23348">
    <property type="entry name" value="PERIAXIN/AHNAK"/>
    <property type="match status" value="1"/>
</dbReference>
<sequence length="2945" mass="318266">MDSEPAEEQTTGEKISKPVEIMVETDAGVGASGYSVTGGGERGIFVKDVLKDSLAAKHLSLQQGDQLLSAKVYFDNVKYEDALRILQSAEPYKVSFQLKRTIPKAEASVRPRAPSVEVKTPKVKMAKMSVKGTKPFKALKKRGGRFGLKRLKEKHREEVVIEGTPPRLETGDVDVEFSLPKVKQRKSGKFDEQDIRGSVTVGKPKRKIRFPHMKVKKYTRSETEGKVETGQLEGHINVPASEIPGAKVKTKGKGHKFGITFPKTKHIKSDSSLERGSVELKPPDVSLQPPPVEFSLSESKDKDVDKRGSKFNPPDVEFALPLGKPEVSLPKAKGSAGIKAPKVEVKGEVDAPEGRINVDSDTGDTKLKMPKLKLPKVRLSRHSDEIDGEMKVKAEGKKIPHAGVKTKGDGEVRLSGTKLTTTEVKGEGCSFELPSVVSLPKVKFETDGSLQDHPGAVKTAKMPAIEISVPKVDLEFDTRQRIPDEVEGTVKGAKISMPKVDIALPKMGSPDVNIEGPDGEGKFSPPSLDISVPKVKSDVDMDYYVGGDGKFKMPEFDVTLPKLKPSEQEVEGSFKLPKVDLTLPKVDIKGPGIKEGAKFNMPAAELCLPEGKAESKEEIEGKGSKLKMASVDVSLPKFKSKQTDISIEEPEFKSSDLKAPAIDISLPQGTFEGNVAFSSEGEFKLPSIDMSHPGVKFSEGDANIQGPKVKSGKFEMPNINVSLPKGKEHRNIDINIHSGTDGNIDLPYCDIGGPEGKTGKFKLPKVDITLPKLPEGEVKVERPEVEVPTVDISLPKGKLEGDLDVDTKGAKFQMPSLNINLPKIKSKETDIDIKGNKGKFEMPSLDVSGPKIKSPEVDVKLQSTDVDISLPKPKAVVDIDYEGKDGKIKMPKVDISLPKVNVPEGNITIKKPVLNKKIELPDIDISPTKGKLDVEFDGHGSKSGKFQMPSVDFSLPKLKAKRADVNIEGPEIIEGSTNITEVSFPTGKAEVDISVESPDVKGGKLKMPKFNVSLPKVSLEGPDIKGKFESSSADISLPKAKKGVEIEAETGKGSKFHLPSVDFSLPKVKAKGLDVDIQGPSIKGDVSLPKLKAPEVDVNLKGPEIEGPKIDLPSVDVSLPKGTIEGDINNEGPEVKGGKFKMPTFDVSLPKVGLPTVEGPDIKGKFEMPSLDISLPNAKVDGDFDVEGPEVKGGKFKMPKMDVSLPKVNLPEGDLKIKGPDIKTGKIMMPDVDLSLPKGKVKGEIEAEGHAAQGGKFHMPSIDINLPKMKAKGPKVDVEGPQIEGPNVNMPSIDVSLPKGTIEGDISLEGPDVSSGKFMMPKFDVSLPKVSLPKVEGPDIKGKFAKPSADISLPKVKVDGDFDVEGLDVKGGKYKMPKVAISFPKVNLPEGDVKVEGPEIKEGTIKVPAADISFPGGKVEGDISIEVPSGMGKFEHPKADKKGGKLQMPSLDINMPRFDLDLNVPSGKKNKRFKMDASGFDVSRDLEMSGLKSDIKTAKLKVKGQDLDTGGIEDSGASLKLPSVKLPTVDISAPKVDLNFVLPKPQGDEVELELLKAEGGRPSSGSSFDIPDVSLKVPSFSLPRFGGKSKSGDLKVSGPKGDVSLNPQSVEGEIRAPSVEFDRDGKVKVKKTKMKFPSFGISKTNADVSVSCPDVDVKMKCGKPDIPKVDFNLEVQDGKGKHKTKFPKFKMSSPKVQLTEGEVDAKVEADAEGKAGFHVPDVTIKLPKFSVPGFGSKEQNLGKPNRELEVQAKGKMPSVELSLPAAKTPETEVLLPKTEVDVSEADIKGYEGNLKIPKVDLDVSLPKGKKMEGPDVELKGGEGKFKMPTIDVSLPKGKSKDLHAPSIDIESDGDKFKMPYVKMPTVDITIPKHKTGQMSFPDVEGIEGIEGKEGKFKMPTVDIFKGQTGPDVEIEGGGKLKMPNIKMPHVDFSLPKMKTPEVDAPEFQAKVEPGVAKTSVPHFEVPSVDVSLPKAKAEVKMEGGAEQKFKMPGVDIFLPKGKFQDMAATEMPHVKMPNVDISLPKGKFEGPEVEIKGEGGKFRMPHISMPSVDISLPKGKVEGPNLNIEGSSGEKFKLPQWKMPDVDVSLPKGHIEGPEMEIKGEGGKFKMPSVDISLPKGKVEGPNLNIEGSSGEKFKLPQWKMPDVDVSLPKGHIEGPEMEIKGEGGKFKMPSVDISLPKGKVEGLDVDVKIPYMKIPSAGVSIPKGEFDDLDAEMKGNVGGKFKLPHVKMPNVEFSVPKGKDSLEVDIKGQGGHFKMPHISMPSVDISLPKGNFESPEVELEGDAEGRIKMPNVDISLPKEKSGKIKGTVEGEGNLSNVSSVGISLPKVKTEGPNLEIKGEGGKFKMPKVDISLPKGKGRDNEVPAMEMELTGPDVEHLKGNILLQKEKSPGIKLPTGKAEAHKLDDMHVEGEHKGLKLKGPTTDIKGPQGDLELHAGLHRGEGKKDKTKVDLPDLDLNTAGTKVKEPKVKGKRFKIGLPKRKTGGDVTVDVKSTGERKVQHNEQSDDKNPINIPEANVTLPSVCLKTEIGGDKANSSFSKEIKIPRITDIEFDIGASQDEDDDRTETDKKVKIPKFGVPLPSLTSPEREMNIHGPEVQYEGPKIPKVKKAVFVLVKPNDTDESAVSIPKSETTAEMTTEEVRGKMPKIKIKSNFGKSKDKTVELGVEREEEEEETSKGEKFKMPKVSFSSGKSGSFDVAIKEESSSIDVEKDTIPHQSPKDDKGTFSGKIKFPKVEFTSPYGKMSSGGEKTETRGKMGKDSSPREVRGDSRQSGEMAFLSDTPETSTHVVSSHARTDMLDRDSSESPVEFSSTKTQMWREVDSRGKEAEEKESSSWFKVPKITLKPHTSGFLQITPEGSPQAQRRGEVGGEADVSGSFFLHTSGLDFTSQQTSEEVSSMEAGTHTTVIQTTRITRHLVTSETQTGVSTTTKTTTSHQVTDF</sequence>
<keyword evidence="5" id="KW-1185">Reference proteome</keyword>
<feature type="region of interest" description="Disordered" evidence="3">
    <location>
        <begin position="2625"/>
        <end position="2645"/>
    </location>
</feature>
<evidence type="ECO:0000259" key="4">
    <source>
        <dbReference type="PROSITE" id="PS50106"/>
    </source>
</evidence>
<accession>A0A2I4BUM1</accession>
<dbReference type="Gene3D" id="2.30.42.10">
    <property type="match status" value="1"/>
</dbReference>
<dbReference type="PANTHER" id="PTHR23348:SF42">
    <property type="entry name" value="PERIAXIN"/>
    <property type="match status" value="1"/>
</dbReference>
<organism evidence="5 6">
    <name type="scientific">Austrofundulus limnaeus</name>
    <name type="common">Annual killifish</name>
    <dbReference type="NCBI Taxonomy" id="52670"/>
    <lineage>
        <taxon>Eukaryota</taxon>
        <taxon>Metazoa</taxon>
        <taxon>Chordata</taxon>
        <taxon>Craniata</taxon>
        <taxon>Vertebrata</taxon>
        <taxon>Euteleostomi</taxon>
        <taxon>Actinopterygii</taxon>
        <taxon>Neopterygii</taxon>
        <taxon>Teleostei</taxon>
        <taxon>Neoteleostei</taxon>
        <taxon>Acanthomorphata</taxon>
        <taxon>Ovalentaria</taxon>
        <taxon>Atherinomorphae</taxon>
        <taxon>Cyprinodontiformes</taxon>
        <taxon>Rivulidae</taxon>
        <taxon>Austrofundulus</taxon>
    </lineage>
</organism>
<evidence type="ECO:0000313" key="5">
    <source>
        <dbReference type="Proteomes" id="UP000192220"/>
    </source>
</evidence>
<evidence type="ECO:0000256" key="1">
    <source>
        <dbReference type="ARBA" id="ARBA00004123"/>
    </source>
</evidence>
<dbReference type="RefSeq" id="XP_013871413.1">
    <property type="nucleotide sequence ID" value="XM_014015959.1"/>
</dbReference>
<feature type="region of interest" description="Disordered" evidence="3">
    <location>
        <begin position="2854"/>
        <end position="2875"/>
    </location>
</feature>
<name>A0A2I4BUM1_AUSLI</name>
<evidence type="ECO:0000256" key="3">
    <source>
        <dbReference type="SAM" id="MobiDB-lite"/>
    </source>
</evidence>
<proteinExistence type="predicted"/>
<reference evidence="6" key="1">
    <citation type="submission" date="2025-08" db="UniProtKB">
        <authorList>
            <consortium name="RefSeq"/>
        </authorList>
    </citation>
    <scope>IDENTIFICATION</scope>
</reference>
<dbReference type="SMART" id="SM00228">
    <property type="entry name" value="PDZ"/>
    <property type="match status" value="1"/>
</dbReference>
<feature type="compositionally biased region" description="Low complexity" evidence="3">
    <location>
        <begin position="2689"/>
        <end position="2702"/>
    </location>
</feature>
<feature type="compositionally biased region" description="Basic and acidic residues" evidence="3">
    <location>
        <begin position="298"/>
        <end position="308"/>
    </location>
</feature>
<feature type="region of interest" description="Disordered" evidence="3">
    <location>
        <begin position="698"/>
        <end position="717"/>
    </location>
</feature>
<evidence type="ECO:0000313" key="6">
    <source>
        <dbReference type="RefSeq" id="XP_013871413.1"/>
    </source>
</evidence>
<dbReference type="GO" id="GO:0032287">
    <property type="term" value="P:peripheral nervous system myelin maintenance"/>
    <property type="evidence" value="ECO:0007669"/>
    <property type="project" value="TreeGrafter"/>
</dbReference>
<dbReference type="PROSITE" id="PS50106">
    <property type="entry name" value="PDZ"/>
    <property type="match status" value="1"/>
</dbReference>
<dbReference type="InParanoid" id="A0A2I4BUM1"/>
<dbReference type="GO" id="GO:0043484">
    <property type="term" value="P:regulation of RNA splicing"/>
    <property type="evidence" value="ECO:0007669"/>
    <property type="project" value="TreeGrafter"/>
</dbReference>
<feature type="compositionally biased region" description="Polar residues" evidence="3">
    <location>
        <begin position="2809"/>
        <end position="2820"/>
    </location>
</feature>
<dbReference type="InterPro" id="IPR036034">
    <property type="entry name" value="PDZ_sf"/>
</dbReference>
<dbReference type="GO" id="GO:0005634">
    <property type="term" value="C:nucleus"/>
    <property type="evidence" value="ECO:0007669"/>
    <property type="project" value="UniProtKB-SubCell"/>
</dbReference>
<feature type="compositionally biased region" description="Basic and acidic residues" evidence="3">
    <location>
        <begin position="2798"/>
        <end position="2808"/>
    </location>
</feature>
<feature type="compositionally biased region" description="Basic and acidic residues" evidence="3">
    <location>
        <begin position="2753"/>
        <end position="2776"/>
    </location>
</feature>
<feature type="domain" description="PDZ" evidence="4">
    <location>
        <begin position="18"/>
        <end position="89"/>
    </location>
</feature>
<gene>
    <name evidence="6" type="primary">prx</name>
</gene>
<protein>
    <submittedName>
        <fullName evidence="6">Neuroblast differentiation-associated protein AHNAK</fullName>
    </submittedName>
</protein>
<feature type="region of interest" description="Disordered" evidence="3">
    <location>
        <begin position="2580"/>
        <end position="2603"/>
    </location>
</feature>
<dbReference type="STRING" id="52670.A0A2I4BUM1"/>
<evidence type="ECO:0000256" key="2">
    <source>
        <dbReference type="ARBA" id="ARBA00023242"/>
    </source>
</evidence>
<dbReference type="OrthoDB" id="447516at2759"/>
<feature type="region of interest" description="Disordered" evidence="3">
    <location>
        <begin position="1588"/>
        <end position="1607"/>
    </location>
</feature>
<dbReference type="InterPro" id="IPR052082">
    <property type="entry name" value="Myelin_sheath_structural"/>
</dbReference>
<comment type="subcellular location">
    <subcellularLocation>
        <location evidence="1">Nucleus</location>
    </subcellularLocation>
</comment>
<dbReference type="InterPro" id="IPR001478">
    <property type="entry name" value="PDZ"/>
</dbReference>
<feature type="compositionally biased region" description="Basic and acidic residues" evidence="3">
    <location>
        <begin position="268"/>
        <end position="282"/>
    </location>
</feature>